<feature type="domain" description="UspA" evidence="2">
    <location>
        <begin position="5"/>
        <end position="119"/>
    </location>
</feature>
<dbReference type="SUPFAM" id="SSF52402">
    <property type="entry name" value="Adenine nucleotide alpha hydrolases-like"/>
    <property type="match status" value="2"/>
</dbReference>
<accession>A0A437JYK4</accession>
<sequence length="296" mass="29776">MSSIRQILALIDDGPRADAVLALAAQLATRHGASVQALHAVPTATAGAGGYLSPEAAGLAIEYAAQADAERQARAAARVAAAAESHGLAIPLAPAESDAVAAALAAAHHSDLVVLAQHTPGDGQVAGFAGSVLVGAGAPLLFVPSVDALPADADGAPRCGHHVLVAWAPTRESTRALRDAMPLLAMAQTVELVTLADADGEEPPLDGVCGYLRRHGVEATVHVVARGSAPLSAGLLGAGWTPDVPVAEALLSHAADTNADLIVMGGYGHARLRELALGGVTRTMLKSMTVPVLMSH</sequence>
<dbReference type="InterPro" id="IPR006016">
    <property type="entry name" value="UspA"/>
</dbReference>
<dbReference type="PRINTS" id="PR01438">
    <property type="entry name" value="UNVRSLSTRESS"/>
</dbReference>
<dbReference type="EMBL" id="SACT01000002">
    <property type="protein sequence ID" value="RVT52710.1"/>
    <property type="molecule type" value="Genomic_DNA"/>
</dbReference>
<gene>
    <name evidence="3" type="ORF">ENE75_09855</name>
</gene>
<evidence type="ECO:0000256" key="1">
    <source>
        <dbReference type="ARBA" id="ARBA00008791"/>
    </source>
</evidence>
<dbReference type="PANTHER" id="PTHR46268">
    <property type="entry name" value="STRESS RESPONSE PROTEIN NHAX"/>
    <property type="match status" value="1"/>
</dbReference>
<proteinExistence type="inferred from homology"/>
<feature type="domain" description="UspA" evidence="2">
    <location>
        <begin position="245"/>
        <end position="294"/>
    </location>
</feature>
<reference evidence="3 4" key="1">
    <citation type="submission" date="2019-01" db="EMBL/GenBank/DDBJ databases">
        <authorList>
            <person name="Chen W.-M."/>
        </authorList>
    </citation>
    <scope>NUCLEOTIDE SEQUENCE [LARGE SCALE GENOMIC DNA]</scope>
    <source>
        <strain evidence="3 4">ICH-3</strain>
    </source>
</reference>
<dbReference type="RefSeq" id="WP_128198082.1">
    <property type="nucleotide sequence ID" value="NZ_SACT01000002.1"/>
</dbReference>
<comment type="caution">
    <text evidence="3">The sequence shown here is derived from an EMBL/GenBank/DDBJ whole genome shotgun (WGS) entry which is preliminary data.</text>
</comment>
<dbReference type="Pfam" id="PF00582">
    <property type="entry name" value="Usp"/>
    <property type="match status" value="2"/>
</dbReference>
<keyword evidence="4" id="KW-1185">Reference proteome</keyword>
<protein>
    <submittedName>
        <fullName evidence="3">Universal stress protein</fullName>
    </submittedName>
</protein>
<evidence type="ECO:0000259" key="2">
    <source>
        <dbReference type="Pfam" id="PF00582"/>
    </source>
</evidence>
<dbReference type="Gene3D" id="3.40.50.12370">
    <property type="match status" value="1"/>
</dbReference>
<dbReference type="Proteomes" id="UP000288178">
    <property type="component" value="Unassembled WGS sequence"/>
</dbReference>
<dbReference type="AlphaFoldDB" id="A0A437JYK4"/>
<evidence type="ECO:0000313" key="3">
    <source>
        <dbReference type="EMBL" id="RVT52710.1"/>
    </source>
</evidence>
<dbReference type="InterPro" id="IPR006015">
    <property type="entry name" value="Universal_stress_UspA"/>
</dbReference>
<organism evidence="3 4">
    <name type="scientific">Rubrivivax albus</name>
    <dbReference type="NCBI Taxonomy" id="2499835"/>
    <lineage>
        <taxon>Bacteria</taxon>
        <taxon>Pseudomonadati</taxon>
        <taxon>Pseudomonadota</taxon>
        <taxon>Betaproteobacteria</taxon>
        <taxon>Burkholderiales</taxon>
        <taxon>Sphaerotilaceae</taxon>
        <taxon>Rubrivivax</taxon>
    </lineage>
</organism>
<dbReference type="CDD" id="cd00293">
    <property type="entry name" value="USP-like"/>
    <property type="match status" value="1"/>
</dbReference>
<comment type="similarity">
    <text evidence="1">Belongs to the universal stress protein A family.</text>
</comment>
<name>A0A437JYK4_9BURK</name>
<dbReference type="PANTHER" id="PTHR46268:SF15">
    <property type="entry name" value="UNIVERSAL STRESS PROTEIN HP_0031"/>
    <property type="match status" value="1"/>
</dbReference>
<evidence type="ECO:0000313" key="4">
    <source>
        <dbReference type="Proteomes" id="UP000288178"/>
    </source>
</evidence>
<dbReference type="OrthoDB" id="9804721at2"/>